<evidence type="ECO:0000313" key="8">
    <source>
        <dbReference type="EMBL" id="CBJ27749.1"/>
    </source>
</evidence>
<evidence type="ECO:0000256" key="1">
    <source>
        <dbReference type="ARBA" id="ARBA00004613"/>
    </source>
</evidence>
<evidence type="ECO:0000256" key="3">
    <source>
        <dbReference type="ARBA" id="ARBA00022729"/>
    </source>
</evidence>
<dbReference type="AlphaFoldDB" id="D7G7L0"/>
<keyword evidence="2" id="KW-0964">Secreted</keyword>
<comment type="subcellular location">
    <subcellularLocation>
        <location evidence="1">Secreted</location>
    </subcellularLocation>
</comment>
<dbReference type="Proteomes" id="UP000002630">
    <property type="component" value="Linkage Group LG21"/>
</dbReference>
<evidence type="ECO:0000256" key="4">
    <source>
        <dbReference type="ARBA" id="ARBA00022801"/>
    </source>
</evidence>
<dbReference type="OrthoDB" id="10487667at2759"/>
<evidence type="ECO:0000259" key="7">
    <source>
        <dbReference type="Pfam" id="PF24708"/>
    </source>
</evidence>
<keyword evidence="3 6" id="KW-0732">Signal</keyword>
<evidence type="ECO:0000256" key="5">
    <source>
        <dbReference type="ARBA" id="ARBA00023098"/>
    </source>
</evidence>
<dbReference type="InterPro" id="IPR056304">
    <property type="entry name" value="Lip-like_C"/>
</dbReference>
<dbReference type="InParanoid" id="D7G7L0"/>
<evidence type="ECO:0000256" key="2">
    <source>
        <dbReference type="ARBA" id="ARBA00022525"/>
    </source>
</evidence>
<dbReference type="PANTHER" id="PTHR34043">
    <property type="entry name" value="ALPHA/BETA-HYDROLASES SUPERFAMILY PROTEIN"/>
    <property type="match status" value="1"/>
</dbReference>
<protein>
    <recommendedName>
        <fullName evidence="7">Lipase-like C-terminal domain-containing protein</fullName>
    </recommendedName>
</protein>
<keyword evidence="9" id="KW-1185">Reference proteome</keyword>
<evidence type="ECO:0000256" key="6">
    <source>
        <dbReference type="SAM" id="SignalP"/>
    </source>
</evidence>
<dbReference type="GO" id="GO:0006629">
    <property type="term" value="P:lipid metabolic process"/>
    <property type="evidence" value="ECO:0007669"/>
    <property type="project" value="UniProtKB-KW"/>
</dbReference>
<dbReference type="OMA" id="IRRIMNS"/>
<feature type="domain" description="Lipase-like C-terminal" evidence="7">
    <location>
        <begin position="46"/>
        <end position="249"/>
    </location>
</feature>
<organism evidence="8 9">
    <name type="scientific">Ectocarpus siliculosus</name>
    <name type="common">Brown alga</name>
    <name type="synonym">Conferva siliculosa</name>
    <dbReference type="NCBI Taxonomy" id="2880"/>
    <lineage>
        <taxon>Eukaryota</taxon>
        <taxon>Sar</taxon>
        <taxon>Stramenopiles</taxon>
        <taxon>Ochrophyta</taxon>
        <taxon>PX clade</taxon>
        <taxon>Phaeophyceae</taxon>
        <taxon>Ectocarpales</taxon>
        <taxon>Ectocarpaceae</taxon>
        <taxon>Ectocarpus</taxon>
    </lineage>
</organism>
<dbReference type="EMBL" id="FN649746">
    <property type="protein sequence ID" value="CBJ27749.1"/>
    <property type="molecule type" value="Genomic_DNA"/>
</dbReference>
<name>D7G7L0_ECTSI</name>
<dbReference type="Pfam" id="PF24708">
    <property type="entry name" value="Lip_C"/>
    <property type="match status" value="1"/>
</dbReference>
<accession>D7G7L0</accession>
<dbReference type="SUPFAM" id="SSF53474">
    <property type="entry name" value="alpha/beta-Hydrolases"/>
    <property type="match status" value="1"/>
</dbReference>
<dbReference type="GO" id="GO:0005576">
    <property type="term" value="C:extracellular region"/>
    <property type="evidence" value="ECO:0007669"/>
    <property type="project" value="UniProtKB-SubCell"/>
</dbReference>
<evidence type="ECO:0000313" key="9">
    <source>
        <dbReference type="Proteomes" id="UP000002630"/>
    </source>
</evidence>
<feature type="signal peptide" evidence="6">
    <location>
        <begin position="1"/>
        <end position="29"/>
    </location>
</feature>
<dbReference type="Gene3D" id="3.40.50.1820">
    <property type="entry name" value="alpha/beta hydrolase"/>
    <property type="match status" value="1"/>
</dbReference>
<feature type="chain" id="PRO_5003095890" description="Lipase-like C-terminal domain-containing protein" evidence="6">
    <location>
        <begin position="30"/>
        <end position="370"/>
    </location>
</feature>
<proteinExistence type="predicted"/>
<dbReference type="PANTHER" id="PTHR34043:SF3">
    <property type="entry name" value="ALPHA_BETA-HYDROLASES SUPERFAMILY PROTEIN"/>
    <property type="match status" value="1"/>
</dbReference>
<keyword evidence="5" id="KW-0443">Lipid metabolism</keyword>
<gene>
    <name evidence="8" type="ORF">Esi_0084_0041</name>
</gene>
<sequence>MKILKGGGLMVLIYMWLLPLLLVKELVTAQTPAPIVPQCNAPIANVVLVHGILGWGPDEVFGLPHIKHGHVLEDSGCFKVHTVALVILGSNHDTCAQLHAQLVGGYADHGLEHSTNISVQHDRYGDKNYTGFIPDFLVPGNMRTYFVAHSLGATTVRQCEIYWRDGSAAEKAATPTDDLSPLYQGGHIDVVSGLVSLNGPIDGTLLVDAFGGQFLELLKRVVFIVEGLIGEDLAEQGIYDLDFDYLGINCSAANVSAVNDCIEEISSLPIYNDPEWGDHAGVSGLEGAQELNLQGDPVSNNTFYSSMSILLWPFSLLIGWYELTDDAFDGWRSNDGLISVQGAEIFAEIVTILLAMDEKHAARLDDARRI</sequence>
<dbReference type="EMBL" id="FN649075">
    <property type="protein sequence ID" value="CBJ27749.1"/>
    <property type="molecule type" value="Genomic_DNA"/>
</dbReference>
<dbReference type="GO" id="GO:0016787">
    <property type="term" value="F:hydrolase activity"/>
    <property type="evidence" value="ECO:0007669"/>
    <property type="project" value="UniProtKB-KW"/>
</dbReference>
<reference evidence="8 9" key="1">
    <citation type="journal article" date="2010" name="Nature">
        <title>The Ectocarpus genome and the independent evolution of multicellularity in brown algae.</title>
        <authorList>
            <person name="Cock J.M."/>
            <person name="Sterck L."/>
            <person name="Rouze P."/>
            <person name="Scornet D."/>
            <person name="Allen A.E."/>
            <person name="Amoutzias G."/>
            <person name="Anthouard V."/>
            <person name="Artiguenave F."/>
            <person name="Aury J.M."/>
            <person name="Badger J.H."/>
            <person name="Beszteri B."/>
            <person name="Billiau K."/>
            <person name="Bonnet E."/>
            <person name="Bothwell J.H."/>
            <person name="Bowler C."/>
            <person name="Boyen C."/>
            <person name="Brownlee C."/>
            <person name="Carrano C.J."/>
            <person name="Charrier B."/>
            <person name="Cho G.Y."/>
            <person name="Coelho S.M."/>
            <person name="Collen J."/>
            <person name="Corre E."/>
            <person name="Da Silva C."/>
            <person name="Delage L."/>
            <person name="Delaroque N."/>
            <person name="Dittami S.M."/>
            <person name="Doulbeau S."/>
            <person name="Elias M."/>
            <person name="Farnham G."/>
            <person name="Gachon C.M."/>
            <person name="Gschloessl B."/>
            <person name="Heesch S."/>
            <person name="Jabbari K."/>
            <person name="Jubin C."/>
            <person name="Kawai H."/>
            <person name="Kimura K."/>
            <person name="Kloareg B."/>
            <person name="Kupper F.C."/>
            <person name="Lang D."/>
            <person name="Le Bail A."/>
            <person name="Leblanc C."/>
            <person name="Lerouge P."/>
            <person name="Lohr M."/>
            <person name="Lopez P.J."/>
            <person name="Martens C."/>
            <person name="Maumus F."/>
            <person name="Michel G."/>
            <person name="Miranda-Saavedra D."/>
            <person name="Morales J."/>
            <person name="Moreau H."/>
            <person name="Motomura T."/>
            <person name="Nagasato C."/>
            <person name="Napoli C.A."/>
            <person name="Nelson D.R."/>
            <person name="Nyvall-Collen P."/>
            <person name="Peters A.F."/>
            <person name="Pommier C."/>
            <person name="Potin P."/>
            <person name="Poulain J."/>
            <person name="Quesneville H."/>
            <person name="Read B."/>
            <person name="Rensing S.A."/>
            <person name="Ritter A."/>
            <person name="Rousvoal S."/>
            <person name="Samanta M."/>
            <person name="Samson G."/>
            <person name="Schroeder D.C."/>
            <person name="Segurens B."/>
            <person name="Strittmatter M."/>
            <person name="Tonon T."/>
            <person name="Tregear J.W."/>
            <person name="Valentin K."/>
            <person name="von Dassow P."/>
            <person name="Yamagishi T."/>
            <person name="Van de Peer Y."/>
            <person name="Wincker P."/>
        </authorList>
    </citation>
    <scope>NUCLEOTIDE SEQUENCE [LARGE SCALE GENOMIC DNA]</scope>
    <source>
        <strain evidence="9">Ec32 / CCAP1310/4</strain>
    </source>
</reference>
<keyword evidence="4" id="KW-0378">Hydrolase</keyword>
<dbReference type="InterPro" id="IPR029058">
    <property type="entry name" value="AB_hydrolase_fold"/>
</dbReference>